<comment type="caution">
    <text evidence="8">The sequence shown here is derived from an EMBL/GenBank/DDBJ whole genome shotgun (WGS) entry which is preliminary data.</text>
</comment>
<keyword evidence="8" id="KW-0647">Proteasome</keyword>
<gene>
    <name evidence="8" type="ORF">J2W91_000946</name>
</gene>
<evidence type="ECO:0000256" key="5">
    <source>
        <dbReference type="ARBA" id="ARBA00023049"/>
    </source>
</evidence>
<keyword evidence="1" id="KW-0645">Protease</keyword>
<dbReference type="AlphaFoldDB" id="A0AAP5GXP7"/>
<dbReference type="RefSeq" id="WP_310136895.1">
    <property type="nucleotide sequence ID" value="NZ_JAVDTR010000002.1"/>
</dbReference>
<dbReference type="Proteomes" id="UP001254832">
    <property type="component" value="Unassembled WGS sequence"/>
</dbReference>
<dbReference type="PANTHER" id="PTHR34858">
    <property type="entry name" value="CYSO-CYSTEINE PEPTIDASE"/>
    <property type="match status" value="1"/>
</dbReference>
<reference evidence="8" key="1">
    <citation type="submission" date="2023-07" db="EMBL/GenBank/DDBJ databases">
        <title>Sorghum-associated microbial communities from plants grown in Nebraska, USA.</title>
        <authorList>
            <person name="Schachtman D."/>
        </authorList>
    </citation>
    <scope>NUCLEOTIDE SEQUENCE</scope>
    <source>
        <strain evidence="8">BE80</strain>
    </source>
</reference>
<dbReference type="Gene3D" id="3.40.140.10">
    <property type="entry name" value="Cytidine Deaminase, domain 2"/>
    <property type="match status" value="1"/>
</dbReference>
<keyword evidence="4" id="KW-0862">Zinc</keyword>
<evidence type="ECO:0000256" key="4">
    <source>
        <dbReference type="ARBA" id="ARBA00022833"/>
    </source>
</evidence>
<dbReference type="EMBL" id="JAVDTR010000002">
    <property type="protein sequence ID" value="MDR6722498.1"/>
    <property type="molecule type" value="Genomic_DNA"/>
</dbReference>
<feature type="region of interest" description="Disordered" evidence="6">
    <location>
        <begin position="142"/>
        <end position="164"/>
    </location>
</feature>
<evidence type="ECO:0000256" key="1">
    <source>
        <dbReference type="ARBA" id="ARBA00022670"/>
    </source>
</evidence>
<dbReference type="SUPFAM" id="SSF102712">
    <property type="entry name" value="JAB1/MPN domain"/>
    <property type="match status" value="1"/>
</dbReference>
<dbReference type="InterPro" id="IPR028090">
    <property type="entry name" value="JAB_dom_prok"/>
</dbReference>
<feature type="compositionally biased region" description="Basic and acidic residues" evidence="6">
    <location>
        <begin position="144"/>
        <end position="153"/>
    </location>
</feature>
<keyword evidence="5" id="KW-0482">Metalloprotease</keyword>
<dbReference type="GO" id="GO:0008270">
    <property type="term" value="F:zinc ion binding"/>
    <property type="evidence" value="ECO:0007669"/>
    <property type="project" value="TreeGrafter"/>
</dbReference>
<accession>A0AAP5GXP7</accession>
<dbReference type="GO" id="GO:0006508">
    <property type="term" value="P:proteolysis"/>
    <property type="evidence" value="ECO:0007669"/>
    <property type="project" value="UniProtKB-KW"/>
</dbReference>
<feature type="compositionally biased region" description="Polar residues" evidence="6">
    <location>
        <begin position="154"/>
        <end position="164"/>
    </location>
</feature>
<proteinExistence type="predicted"/>
<evidence type="ECO:0000256" key="2">
    <source>
        <dbReference type="ARBA" id="ARBA00022723"/>
    </source>
</evidence>
<dbReference type="InterPro" id="IPR051929">
    <property type="entry name" value="VirAsm_ModProt"/>
</dbReference>
<dbReference type="PANTHER" id="PTHR34858:SF1">
    <property type="entry name" value="CYSO-CYSTEINE PEPTIDASE"/>
    <property type="match status" value="1"/>
</dbReference>
<organism evidence="8 9">
    <name type="scientific">Paenibacillus amylolyticus</name>
    <dbReference type="NCBI Taxonomy" id="1451"/>
    <lineage>
        <taxon>Bacteria</taxon>
        <taxon>Bacillati</taxon>
        <taxon>Bacillota</taxon>
        <taxon>Bacilli</taxon>
        <taxon>Bacillales</taxon>
        <taxon>Paenibacillaceae</taxon>
        <taxon>Paenibacillus</taxon>
    </lineage>
</organism>
<dbReference type="SMART" id="SM00232">
    <property type="entry name" value="JAB_MPN"/>
    <property type="match status" value="1"/>
</dbReference>
<protein>
    <submittedName>
        <fullName evidence="8">Proteasome lid subunit RPN8/RPN11</fullName>
    </submittedName>
</protein>
<evidence type="ECO:0000259" key="7">
    <source>
        <dbReference type="SMART" id="SM00232"/>
    </source>
</evidence>
<keyword evidence="3" id="KW-0378">Hydrolase</keyword>
<dbReference type="GO" id="GO:0008235">
    <property type="term" value="F:metalloexopeptidase activity"/>
    <property type="evidence" value="ECO:0007669"/>
    <property type="project" value="TreeGrafter"/>
</dbReference>
<keyword evidence="2" id="KW-0479">Metal-binding</keyword>
<name>A0AAP5GXP7_PAEAM</name>
<dbReference type="Pfam" id="PF14464">
    <property type="entry name" value="Prok-JAB"/>
    <property type="match status" value="1"/>
</dbReference>
<evidence type="ECO:0000256" key="6">
    <source>
        <dbReference type="SAM" id="MobiDB-lite"/>
    </source>
</evidence>
<sequence>MAALRGQQNTLYIPSSVEQEMSEYMFHSLPQEACGIVLGEAAAGGIRISRFQPIRNVAPDPLHHFQLEQAEWIRCIFQEPTLIGVFHSHPRTEPLPSLEDIHALPTFAGLLNVYLIGSPVHPSDSTSHNKMNLHAYEIESATHTPDEVNEGSKHTLQPLQLRMT</sequence>
<evidence type="ECO:0000256" key="3">
    <source>
        <dbReference type="ARBA" id="ARBA00022801"/>
    </source>
</evidence>
<evidence type="ECO:0000313" key="8">
    <source>
        <dbReference type="EMBL" id="MDR6722498.1"/>
    </source>
</evidence>
<dbReference type="GO" id="GO:0000502">
    <property type="term" value="C:proteasome complex"/>
    <property type="evidence" value="ECO:0007669"/>
    <property type="project" value="UniProtKB-KW"/>
</dbReference>
<feature type="domain" description="JAB1/MPN/MOV34 metalloenzyme" evidence="7">
    <location>
        <begin position="10"/>
        <end position="141"/>
    </location>
</feature>
<dbReference type="InterPro" id="IPR000555">
    <property type="entry name" value="JAMM/MPN+_dom"/>
</dbReference>
<evidence type="ECO:0000313" key="9">
    <source>
        <dbReference type="Proteomes" id="UP001254832"/>
    </source>
</evidence>